<name>A0AAE0GHZ8_9CHLO</name>
<gene>
    <name evidence="5" type="ORF">CYMTET_13674</name>
</gene>
<evidence type="ECO:0000313" key="6">
    <source>
        <dbReference type="Proteomes" id="UP001190700"/>
    </source>
</evidence>
<dbReference type="Proteomes" id="UP001190700">
    <property type="component" value="Unassembled WGS sequence"/>
</dbReference>
<keyword evidence="6" id="KW-1185">Reference proteome</keyword>
<evidence type="ECO:0000256" key="2">
    <source>
        <dbReference type="ARBA" id="ARBA00023239"/>
    </source>
</evidence>
<sequence length="284" mass="31504">MSNCTFTRGAQSRQVVKQVAITEIRNPLAYLRNRQRDIRRQLPRSSCGAVADVFYFAYGSNVNTTILIGRRGVVPVTTTPGILSNYSLDFTVPGLPYSEPAFATLCPSIGEEVHGVAYQITEEHWKQVLNTETGYEVLDCSDDFKGYSGGRLCVQTLVYPRRKTRQNILPSKRYIDIIREGALEWNLSAAWQDSLRLQPSYTPELDPRQVAGALVSTGSMLTLLGPIGLAVAANSLAKPLVESDSTQDEQEPQAQVLDSFQDVTWKLHDEVWSKLFGDGGTNEI</sequence>
<feature type="binding site" evidence="4">
    <location>
        <begin position="55"/>
        <end position="60"/>
    </location>
    <ligand>
        <name>substrate</name>
    </ligand>
</feature>
<organism evidence="5 6">
    <name type="scientific">Cymbomonas tetramitiformis</name>
    <dbReference type="NCBI Taxonomy" id="36881"/>
    <lineage>
        <taxon>Eukaryota</taxon>
        <taxon>Viridiplantae</taxon>
        <taxon>Chlorophyta</taxon>
        <taxon>Pyramimonadophyceae</taxon>
        <taxon>Pyramimonadales</taxon>
        <taxon>Pyramimonadaceae</taxon>
        <taxon>Cymbomonas</taxon>
    </lineage>
</organism>
<feature type="active site" description="Proton acceptor" evidence="3">
    <location>
        <position position="132"/>
    </location>
</feature>
<evidence type="ECO:0000256" key="1">
    <source>
        <dbReference type="ARBA" id="ARBA00012346"/>
    </source>
</evidence>
<proteinExistence type="predicted"/>
<dbReference type="Gene3D" id="3.10.490.10">
    <property type="entry name" value="Gamma-glutamyl cyclotransferase-like"/>
    <property type="match status" value="1"/>
</dbReference>
<reference evidence="5 6" key="1">
    <citation type="journal article" date="2015" name="Genome Biol. Evol.">
        <title>Comparative Genomics of a Bacterivorous Green Alga Reveals Evolutionary Causalities and Consequences of Phago-Mixotrophic Mode of Nutrition.</title>
        <authorList>
            <person name="Burns J.A."/>
            <person name="Paasch A."/>
            <person name="Narechania A."/>
            <person name="Kim E."/>
        </authorList>
    </citation>
    <scope>NUCLEOTIDE SEQUENCE [LARGE SCALE GENOMIC DNA]</scope>
    <source>
        <strain evidence="5 6">PLY_AMNH</strain>
    </source>
</reference>
<protein>
    <recommendedName>
        <fullName evidence="1">gamma-glutamylcyclotransferase</fullName>
        <ecNumber evidence="1">4.3.2.9</ecNumber>
    </recommendedName>
</protein>
<dbReference type="AlphaFoldDB" id="A0AAE0GHZ8"/>
<dbReference type="PANTHER" id="PTHR12935">
    <property type="entry name" value="GAMMA-GLUTAMYLCYCLOTRANSFERASE"/>
    <property type="match status" value="1"/>
</dbReference>
<evidence type="ECO:0000256" key="3">
    <source>
        <dbReference type="PIRSR" id="PIRSR617939-1"/>
    </source>
</evidence>
<evidence type="ECO:0000256" key="4">
    <source>
        <dbReference type="PIRSR" id="PIRSR617939-2"/>
    </source>
</evidence>
<dbReference type="InterPro" id="IPR017939">
    <property type="entry name" value="G-Glutamylcylcotransferase"/>
</dbReference>
<keyword evidence="2" id="KW-0456">Lyase</keyword>
<dbReference type="EMBL" id="LGRX02005486">
    <property type="protein sequence ID" value="KAK3278382.1"/>
    <property type="molecule type" value="Genomic_DNA"/>
</dbReference>
<dbReference type="PANTHER" id="PTHR12935:SF0">
    <property type="entry name" value="GAMMA-GLUTAMYLCYCLOTRANSFERASE"/>
    <property type="match status" value="1"/>
</dbReference>
<dbReference type="SUPFAM" id="SSF110857">
    <property type="entry name" value="Gamma-glutamyl cyclotransferase-like"/>
    <property type="match status" value="1"/>
</dbReference>
<accession>A0AAE0GHZ8</accession>
<evidence type="ECO:0000313" key="5">
    <source>
        <dbReference type="EMBL" id="KAK3278382.1"/>
    </source>
</evidence>
<dbReference type="GO" id="GO:0003839">
    <property type="term" value="F:gamma-glutamylcyclotransferase activity"/>
    <property type="evidence" value="ECO:0007669"/>
    <property type="project" value="UniProtKB-EC"/>
</dbReference>
<dbReference type="InterPro" id="IPR013024">
    <property type="entry name" value="GGCT-like"/>
</dbReference>
<feature type="binding site" evidence="4">
    <location>
        <position position="174"/>
    </location>
    <ligand>
        <name>substrate</name>
    </ligand>
</feature>
<dbReference type="EC" id="4.3.2.9" evidence="1"/>
<dbReference type="InterPro" id="IPR036568">
    <property type="entry name" value="GGCT-like_sf"/>
</dbReference>
<comment type="caution">
    <text evidence="5">The sequence shown here is derived from an EMBL/GenBank/DDBJ whole genome shotgun (WGS) entry which is preliminary data.</text>
</comment>
<dbReference type="CDD" id="cd06661">
    <property type="entry name" value="GGCT_like"/>
    <property type="match status" value="1"/>
</dbReference>